<dbReference type="AlphaFoldDB" id="A8NM30"/>
<feature type="transmembrane region" description="Helical" evidence="9">
    <location>
        <begin position="193"/>
        <end position="213"/>
    </location>
</feature>
<dbReference type="GO" id="GO:0012505">
    <property type="term" value="C:endomembrane system"/>
    <property type="evidence" value="ECO:0007669"/>
    <property type="project" value="UniProtKB-SubCell"/>
</dbReference>
<dbReference type="InParanoid" id="A8NM30"/>
<keyword evidence="3" id="KW-0813">Transport</keyword>
<evidence type="ECO:0000256" key="1">
    <source>
        <dbReference type="ARBA" id="ARBA00004127"/>
    </source>
</evidence>
<dbReference type="Pfam" id="PF01699">
    <property type="entry name" value="Na_Ca_ex"/>
    <property type="match status" value="2"/>
</dbReference>
<protein>
    <submittedName>
        <fullName evidence="11">Calcium ion transporter</fullName>
    </submittedName>
</protein>
<dbReference type="PANTHER" id="PTHR31503:SF20">
    <property type="entry name" value="CA(2+)_H(+) EXCHANGER, PUTATIVE (EUROFUNG)-RELATED"/>
    <property type="match status" value="1"/>
</dbReference>
<dbReference type="EMBL" id="AACS02000012">
    <property type="protein sequence ID" value="EAU87006.1"/>
    <property type="molecule type" value="Genomic_DNA"/>
</dbReference>
<keyword evidence="6" id="KW-0406">Ion transport</keyword>
<dbReference type="Gene3D" id="1.20.1420.30">
    <property type="entry name" value="NCX, central ion-binding region"/>
    <property type="match status" value="2"/>
</dbReference>
<dbReference type="GO" id="GO:0006874">
    <property type="term" value="P:intracellular calcium ion homeostasis"/>
    <property type="evidence" value="ECO:0007669"/>
    <property type="project" value="TreeGrafter"/>
</dbReference>
<feature type="transmembrane region" description="Helical" evidence="9">
    <location>
        <begin position="464"/>
        <end position="487"/>
    </location>
</feature>
<dbReference type="OrthoDB" id="1699231at2759"/>
<feature type="transmembrane region" description="Helical" evidence="9">
    <location>
        <begin position="225"/>
        <end position="246"/>
    </location>
</feature>
<feature type="transmembrane region" description="Helical" evidence="9">
    <location>
        <begin position="293"/>
        <end position="315"/>
    </location>
</feature>
<dbReference type="InterPro" id="IPR044880">
    <property type="entry name" value="NCX_ion-bd_dom_sf"/>
</dbReference>
<evidence type="ECO:0000259" key="10">
    <source>
        <dbReference type="Pfam" id="PF01699"/>
    </source>
</evidence>
<dbReference type="GO" id="GO:0015369">
    <property type="term" value="F:calcium:proton antiporter activity"/>
    <property type="evidence" value="ECO:0007669"/>
    <property type="project" value="UniProtKB-ARBA"/>
</dbReference>
<dbReference type="Proteomes" id="UP000001861">
    <property type="component" value="Unassembled WGS sequence"/>
</dbReference>
<feature type="transmembrane region" description="Helical" evidence="9">
    <location>
        <begin position="169"/>
        <end position="187"/>
    </location>
</feature>
<evidence type="ECO:0000256" key="4">
    <source>
        <dbReference type="ARBA" id="ARBA00022692"/>
    </source>
</evidence>
<evidence type="ECO:0000256" key="9">
    <source>
        <dbReference type="SAM" id="Phobius"/>
    </source>
</evidence>
<gene>
    <name evidence="11" type="ORF">CC1G_08477</name>
</gene>
<feature type="compositionally biased region" description="Polar residues" evidence="8">
    <location>
        <begin position="380"/>
        <end position="399"/>
    </location>
</feature>
<dbReference type="InterPro" id="IPR004713">
    <property type="entry name" value="CaH_exchang"/>
</dbReference>
<keyword evidence="7 9" id="KW-0472">Membrane</keyword>
<feature type="compositionally biased region" description="Polar residues" evidence="8">
    <location>
        <begin position="37"/>
        <end position="51"/>
    </location>
</feature>
<keyword evidence="12" id="KW-1185">Reference proteome</keyword>
<feature type="transmembrane region" description="Helical" evidence="9">
    <location>
        <begin position="327"/>
        <end position="349"/>
    </location>
</feature>
<name>A8NM30_COPC7</name>
<evidence type="ECO:0000256" key="6">
    <source>
        <dbReference type="ARBA" id="ARBA00023065"/>
    </source>
</evidence>
<organism evidence="11 12">
    <name type="scientific">Coprinopsis cinerea (strain Okayama-7 / 130 / ATCC MYA-4618 / FGSC 9003)</name>
    <name type="common">Inky cap fungus</name>
    <name type="synonym">Hormographiella aspergillata</name>
    <dbReference type="NCBI Taxonomy" id="240176"/>
    <lineage>
        <taxon>Eukaryota</taxon>
        <taxon>Fungi</taxon>
        <taxon>Dikarya</taxon>
        <taxon>Basidiomycota</taxon>
        <taxon>Agaricomycotina</taxon>
        <taxon>Agaricomycetes</taxon>
        <taxon>Agaricomycetidae</taxon>
        <taxon>Agaricales</taxon>
        <taxon>Agaricineae</taxon>
        <taxon>Psathyrellaceae</taxon>
        <taxon>Coprinopsis</taxon>
    </lineage>
</organism>
<evidence type="ECO:0000313" key="12">
    <source>
        <dbReference type="Proteomes" id="UP000001861"/>
    </source>
</evidence>
<feature type="transmembrane region" description="Helical" evidence="9">
    <location>
        <begin position="424"/>
        <end position="444"/>
    </location>
</feature>
<sequence length="590" mass="64190">MVEPALAPASNARSNASTFPPLPSVSSDEDDEPPSSRPYQSGHPQVTNDSAGENGISAAAVTDLEAEDARFPPVKKRDTLYISNSNETRVARGSDDGGALVRADTFTTLDAEKQEGRSVSEEGPRGRWASIKNRFRLSKTSRVRALFTPAHDIGPRPTYLQSLKATARYTPLNILLLAIPVSWALHWTHQSPTMVFVFSCLAIIPLAALLGLGTEQIALHTSQSVGGLLNATLGNVVEMIIAGIALKQCELELVQSSLLGGLLSNLLLVLGCAFIVGGFKFQQQEFQPMVAQLNSSLLILSVISLIIPVAFHLYLEDKLAPGTEVDVLLKLSRGSAILLFLIYFAYLFFQFYSHNHLFLDTHQSKPARRRTTSSSSSESNDMPTFSRSSTKSETLRNGPTSTLASVSSLSLEDQQDGHHEVLKLNIPFSLVLLGAVTALAYITAEHLVDSLEGLVRDHPSISKEWITLIIIPVISNAAEHATAVVVARKGKFDLAMSVAVGSCIQIALLVIPLLVLVAWGMDKPLMLLFDPLETILLFFSVLAVKFIIEDGKSHWMSGLALISVYILIALSFWFYPDPVRLIQGQPLICK</sequence>
<feature type="region of interest" description="Disordered" evidence="8">
    <location>
        <begin position="1"/>
        <end position="64"/>
    </location>
</feature>
<dbReference type="FunCoup" id="A8NM30">
    <property type="interactions" value="27"/>
</dbReference>
<feature type="transmembrane region" description="Helical" evidence="9">
    <location>
        <begin position="494"/>
        <end position="519"/>
    </location>
</feature>
<reference evidence="11 12" key="1">
    <citation type="journal article" date="2010" name="Proc. Natl. Acad. Sci. U.S.A.">
        <title>Insights into evolution of multicellular fungi from the assembled chromosomes of the mushroom Coprinopsis cinerea (Coprinus cinereus).</title>
        <authorList>
            <person name="Stajich J.E."/>
            <person name="Wilke S.K."/>
            <person name="Ahren D."/>
            <person name="Au C.H."/>
            <person name="Birren B.W."/>
            <person name="Borodovsky M."/>
            <person name="Burns C."/>
            <person name="Canback B."/>
            <person name="Casselton L.A."/>
            <person name="Cheng C.K."/>
            <person name="Deng J."/>
            <person name="Dietrich F.S."/>
            <person name="Fargo D.C."/>
            <person name="Farman M.L."/>
            <person name="Gathman A.C."/>
            <person name="Goldberg J."/>
            <person name="Guigo R."/>
            <person name="Hoegger P.J."/>
            <person name="Hooker J.B."/>
            <person name="Huggins A."/>
            <person name="James T.Y."/>
            <person name="Kamada T."/>
            <person name="Kilaru S."/>
            <person name="Kodira C."/>
            <person name="Kues U."/>
            <person name="Kupfer D."/>
            <person name="Kwan H.S."/>
            <person name="Lomsadze A."/>
            <person name="Li W."/>
            <person name="Lilly W.W."/>
            <person name="Ma L.J."/>
            <person name="Mackey A.J."/>
            <person name="Manning G."/>
            <person name="Martin F."/>
            <person name="Muraguchi H."/>
            <person name="Natvig D.O."/>
            <person name="Palmerini H."/>
            <person name="Ramesh M.A."/>
            <person name="Rehmeyer C.J."/>
            <person name="Roe B.A."/>
            <person name="Shenoy N."/>
            <person name="Stanke M."/>
            <person name="Ter-Hovhannisyan V."/>
            <person name="Tunlid A."/>
            <person name="Velagapudi R."/>
            <person name="Vision T.J."/>
            <person name="Zeng Q."/>
            <person name="Zolan M.E."/>
            <person name="Pukkila P.J."/>
        </authorList>
    </citation>
    <scope>NUCLEOTIDE SEQUENCE [LARGE SCALE GENOMIC DNA]</scope>
    <source>
        <strain evidence="12">Okayama-7 / 130 / ATCC MYA-4618 / FGSC 9003</strain>
    </source>
</reference>
<dbReference type="RefSeq" id="XP_001834832.1">
    <property type="nucleotide sequence ID" value="XM_001834780.1"/>
</dbReference>
<comment type="caution">
    <text evidence="11">The sequence shown here is derived from an EMBL/GenBank/DDBJ whole genome shotgun (WGS) entry which is preliminary data.</text>
</comment>
<accession>A8NM30</accession>
<feature type="transmembrane region" description="Helical" evidence="9">
    <location>
        <begin position="525"/>
        <end position="548"/>
    </location>
</feature>
<dbReference type="InterPro" id="IPR004837">
    <property type="entry name" value="NaCa_Exmemb"/>
</dbReference>
<dbReference type="OMA" id="SWGISVT"/>
<proteinExistence type="inferred from homology"/>
<feature type="region of interest" description="Disordered" evidence="8">
    <location>
        <begin position="368"/>
        <end position="401"/>
    </location>
</feature>
<comment type="similarity">
    <text evidence="2">Belongs to the Ca(2+):cation antiporter (CaCA) (TC 2.A.19) family.</text>
</comment>
<evidence type="ECO:0000256" key="8">
    <source>
        <dbReference type="SAM" id="MobiDB-lite"/>
    </source>
</evidence>
<feature type="transmembrane region" description="Helical" evidence="9">
    <location>
        <begin position="555"/>
        <end position="575"/>
    </location>
</feature>
<keyword evidence="4 9" id="KW-0812">Transmembrane</keyword>
<dbReference type="KEGG" id="cci:CC1G_08477"/>
<dbReference type="eggNOG" id="KOG1397">
    <property type="taxonomic scope" value="Eukaryota"/>
</dbReference>
<evidence type="ECO:0000256" key="5">
    <source>
        <dbReference type="ARBA" id="ARBA00022989"/>
    </source>
</evidence>
<evidence type="ECO:0000256" key="7">
    <source>
        <dbReference type="ARBA" id="ARBA00023136"/>
    </source>
</evidence>
<comment type="subcellular location">
    <subcellularLocation>
        <location evidence="1">Endomembrane system</location>
        <topology evidence="1">Multi-pass membrane protein</topology>
    </subcellularLocation>
</comment>
<dbReference type="GO" id="GO:0000329">
    <property type="term" value="C:fungal-type vacuole membrane"/>
    <property type="evidence" value="ECO:0007669"/>
    <property type="project" value="TreeGrafter"/>
</dbReference>
<dbReference type="PANTHER" id="PTHR31503">
    <property type="entry name" value="VACUOLAR CALCIUM ION TRANSPORTER"/>
    <property type="match status" value="1"/>
</dbReference>
<dbReference type="GeneID" id="6011350"/>
<evidence type="ECO:0000256" key="2">
    <source>
        <dbReference type="ARBA" id="ARBA00008170"/>
    </source>
</evidence>
<feature type="transmembrane region" description="Helical" evidence="9">
    <location>
        <begin position="258"/>
        <end position="281"/>
    </location>
</feature>
<feature type="domain" description="Sodium/calcium exchanger membrane region" evidence="10">
    <location>
        <begin position="193"/>
        <end position="351"/>
    </location>
</feature>
<keyword evidence="5 9" id="KW-1133">Transmembrane helix</keyword>
<evidence type="ECO:0000313" key="11">
    <source>
        <dbReference type="EMBL" id="EAU87006.1"/>
    </source>
</evidence>
<dbReference type="VEuPathDB" id="FungiDB:CC1G_08477"/>
<feature type="domain" description="Sodium/calcium exchanger membrane region" evidence="10">
    <location>
        <begin position="429"/>
        <end position="573"/>
    </location>
</feature>
<evidence type="ECO:0000256" key="3">
    <source>
        <dbReference type="ARBA" id="ARBA00022448"/>
    </source>
</evidence>